<gene>
    <name evidence="2" type="ORF">EB241_04975</name>
</gene>
<dbReference type="AlphaFoldDB" id="A0A3N6SGS6"/>
<evidence type="ECO:0000313" key="2">
    <source>
        <dbReference type="EMBL" id="RQM39113.1"/>
    </source>
</evidence>
<organism evidence="2 3">
    <name type="scientific">Erwinia psidii</name>
    <dbReference type="NCBI Taxonomy" id="69224"/>
    <lineage>
        <taxon>Bacteria</taxon>
        <taxon>Pseudomonadati</taxon>
        <taxon>Pseudomonadota</taxon>
        <taxon>Gammaproteobacteria</taxon>
        <taxon>Enterobacterales</taxon>
        <taxon>Erwiniaceae</taxon>
        <taxon>Erwinia</taxon>
    </lineage>
</organism>
<dbReference type="RefSeq" id="WP_124232094.1">
    <property type="nucleotide sequence ID" value="NZ_RHHM01000003.1"/>
</dbReference>
<name>A0A3N6SGS6_9GAMM</name>
<accession>A0A3N6SGS6</accession>
<dbReference type="OrthoDB" id="6490254at2"/>
<evidence type="ECO:0000259" key="1">
    <source>
        <dbReference type="Pfam" id="PF10908"/>
    </source>
</evidence>
<protein>
    <submittedName>
        <fullName evidence="2">DUF2778 domain-containing protein</fullName>
    </submittedName>
</protein>
<keyword evidence="3" id="KW-1185">Reference proteome</keyword>
<evidence type="ECO:0000313" key="3">
    <source>
        <dbReference type="Proteomes" id="UP000279457"/>
    </source>
</evidence>
<sequence>MTLHGKFVVNEAKFSPLTISGIGTFLAFSGNKQFRNKGGCVGVPDNGPLPPGKYWIVERPKGGLRTWLQNKVKEIPTWFTSTPTHYDEWFALYRDDGRIDDYTWVSAVERGHFRLHPIGPMGVSRGCITLQHSSDFASIRSALLQTRREPIPNSNLMTYGTIEVFAYGKTCPQSN</sequence>
<dbReference type="Proteomes" id="UP000279457">
    <property type="component" value="Unassembled WGS sequence"/>
</dbReference>
<dbReference type="InterPro" id="IPR021225">
    <property type="entry name" value="Tlde1_dom"/>
</dbReference>
<dbReference type="EMBL" id="RHHM01000003">
    <property type="protein sequence ID" value="RQM39113.1"/>
    <property type="molecule type" value="Genomic_DNA"/>
</dbReference>
<feature type="domain" description="Tlde1" evidence="1">
    <location>
        <begin position="24"/>
        <end position="152"/>
    </location>
</feature>
<dbReference type="Pfam" id="PF10908">
    <property type="entry name" value="Tlde1_dom"/>
    <property type="match status" value="1"/>
</dbReference>
<comment type="caution">
    <text evidence="2">The sequence shown here is derived from an EMBL/GenBank/DDBJ whole genome shotgun (WGS) entry which is preliminary data.</text>
</comment>
<proteinExistence type="predicted"/>
<reference evidence="2 3" key="1">
    <citation type="submission" date="2018-10" db="EMBL/GenBank/DDBJ databases">
        <title>Draft genome sequence for the type isolate of Erwinia psidii, agent causal of bacterial blight in guava (Psidium guajava) and wilt and die-back of Eucalyptus spp.</title>
        <authorList>
            <person name="Hermenegildo P.S."/>
            <person name="Santos S.A."/>
            <person name="Guimaraes L.M.S."/>
            <person name="Vidigal P.M.P."/>
            <person name="Pereira I.C."/>
            <person name="Badel J.L."/>
            <person name="Alfenas-Zerbini P."/>
            <person name="Ferreira M.A.S.V."/>
            <person name="Alfenas A.C."/>
        </authorList>
    </citation>
    <scope>NUCLEOTIDE SEQUENCE [LARGE SCALE GENOMIC DNA]</scope>
    <source>
        <strain evidence="2 3">IBSBF 435</strain>
    </source>
</reference>